<comment type="caution">
    <text evidence="2">The sequence shown here is derived from an EMBL/GenBank/DDBJ whole genome shotgun (WGS) entry which is preliminary data.</text>
</comment>
<dbReference type="GO" id="GO:0000811">
    <property type="term" value="C:GINS complex"/>
    <property type="evidence" value="ECO:0007669"/>
    <property type="project" value="InterPro"/>
</dbReference>
<gene>
    <name evidence="2" type="primary">GINS1</name>
    <name evidence="2" type="ORF">F1559_004525</name>
</gene>
<evidence type="ECO:0000259" key="1">
    <source>
        <dbReference type="Pfam" id="PF24997"/>
    </source>
</evidence>
<name>A0A7J7IN86_9RHOD</name>
<organism evidence="2 3">
    <name type="scientific">Cyanidiococcus yangmingshanensis</name>
    <dbReference type="NCBI Taxonomy" id="2690220"/>
    <lineage>
        <taxon>Eukaryota</taxon>
        <taxon>Rhodophyta</taxon>
        <taxon>Bangiophyceae</taxon>
        <taxon>Cyanidiales</taxon>
        <taxon>Cyanidiaceae</taxon>
        <taxon>Cyanidiococcus</taxon>
    </lineage>
</organism>
<dbReference type="InterPro" id="IPR005339">
    <property type="entry name" value="GINS_Psf1"/>
</dbReference>
<dbReference type="SUPFAM" id="SSF158573">
    <property type="entry name" value="GINS helical bundle-like"/>
    <property type="match status" value="1"/>
</dbReference>
<dbReference type="GO" id="GO:1902983">
    <property type="term" value="P:DNA strand elongation involved in mitotic DNA replication"/>
    <property type="evidence" value="ECO:0007669"/>
    <property type="project" value="TreeGrafter"/>
</dbReference>
<sequence>MNRVWRIEQACWKRDPTIFIGETEEVGTTASFLSEAERAYVNQYEALITWYGSVFSLDLRSALFVPPKEEFIEVRVLEDCGDIVMASSGKSVRLAVGTLHYLNRIDVEALIQQGKLEHVIHTSSSR</sequence>
<evidence type="ECO:0000313" key="3">
    <source>
        <dbReference type="Proteomes" id="UP000530660"/>
    </source>
</evidence>
<protein>
    <submittedName>
        <fullName evidence="2">DNA replication complex GINS protein PSF1</fullName>
    </submittedName>
</protein>
<dbReference type="InterPro" id="IPR036224">
    <property type="entry name" value="GINS_bundle-like_dom_sf"/>
</dbReference>
<keyword evidence="3" id="KW-1185">Reference proteome</keyword>
<dbReference type="Proteomes" id="UP000530660">
    <property type="component" value="Unassembled WGS sequence"/>
</dbReference>
<dbReference type="OrthoDB" id="10252587at2759"/>
<dbReference type="PANTHER" id="PTHR12914:SF2">
    <property type="entry name" value="DNA REPLICATION COMPLEX GINS PROTEIN PSF1"/>
    <property type="match status" value="1"/>
</dbReference>
<dbReference type="Pfam" id="PF24997">
    <property type="entry name" value="PSF1_C"/>
    <property type="match status" value="1"/>
</dbReference>
<dbReference type="InterPro" id="IPR056783">
    <property type="entry name" value="PSF1_C"/>
</dbReference>
<proteinExistence type="predicted"/>
<accession>A0A7J7IN86</accession>
<dbReference type="CDD" id="cd21696">
    <property type="entry name" value="GINS_B_Psf1"/>
    <property type="match status" value="1"/>
</dbReference>
<feature type="domain" description="DNA replication complex GINS protein PSF1 C-terminal" evidence="1">
    <location>
        <begin position="68"/>
        <end position="120"/>
    </location>
</feature>
<dbReference type="EMBL" id="VWRR01000003">
    <property type="protein sequence ID" value="KAF6004585.1"/>
    <property type="molecule type" value="Genomic_DNA"/>
</dbReference>
<dbReference type="PANTHER" id="PTHR12914">
    <property type="entry name" value="PARTNER OF SLD5"/>
    <property type="match status" value="1"/>
</dbReference>
<dbReference type="AlphaFoldDB" id="A0A7J7IN86"/>
<reference evidence="2 3" key="1">
    <citation type="journal article" date="2020" name="J. Phycol.">
        <title>Comparative genome analysis reveals Cyanidiococcus gen. nov., a new extremophilic red algal genus sister to Cyanidioschyzon (Cyanidioschyzonaceae, Rhodophyta).</title>
        <authorList>
            <person name="Liu S.-L."/>
            <person name="Chiang Y.-R."/>
            <person name="Yoon H.S."/>
            <person name="Fu H.-Y."/>
        </authorList>
    </citation>
    <scope>NUCLEOTIDE SEQUENCE [LARGE SCALE GENOMIC DNA]</scope>
    <source>
        <strain evidence="2 3">THAL066</strain>
    </source>
</reference>
<evidence type="ECO:0000313" key="2">
    <source>
        <dbReference type="EMBL" id="KAF6004585.1"/>
    </source>
</evidence>